<accession>A0A6J7UTQ1</accession>
<evidence type="ECO:0000313" key="7">
    <source>
        <dbReference type="EMBL" id="CAB5030441.1"/>
    </source>
</evidence>
<dbReference type="EMBL" id="CAFAAQ010000078">
    <property type="protein sequence ID" value="CAB4808444.1"/>
    <property type="molecule type" value="Genomic_DNA"/>
</dbReference>
<name>A0A6J7UTQ1_9ZZZZ</name>
<evidence type="ECO:0000259" key="2">
    <source>
        <dbReference type="Pfam" id="PF14020"/>
    </source>
</evidence>
<evidence type="ECO:0000256" key="1">
    <source>
        <dbReference type="SAM" id="MobiDB-lite"/>
    </source>
</evidence>
<dbReference type="Gene3D" id="1.25.40.10">
    <property type="entry name" value="Tetratricopeptide repeat domain"/>
    <property type="match status" value="1"/>
</dbReference>
<dbReference type="SUPFAM" id="SSF48452">
    <property type="entry name" value="TPR-like"/>
    <property type="match status" value="1"/>
</dbReference>
<feature type="compositionally biased region" description="Low complexity" evidence="1">
    <location>
        <begin position="73"/>
        <end position="85"/>
    </location>
</feature>
<feature type="domain" description="DUF4236" evidence="2">
    <location>
        <begin position="3"/>
        <end position="55"/>
    </location>
</feature>
<dbReference type="Pfam" id="PF14020">
    <property type="entry name" value="DUF4236"/>
    <property type="match status" value="1"/>
</dbReference>
<dbReference type="EMBL" id="CAEZXS010000030">
    <property type="protein sequence ID" value="CAB4690837.1"/>
    <property type="molecule type" value="Genomic_DNA"/>
</dbReference>
<feature type="domain" description="ESX-1 secretion system protein EccA1-like N-terminal" evidence="3">
    <location>
        <begin position="194"/>
        <end position="334"/>
    </location>
</feature>
<feature type="region of interest" description="Disordered" evidence="1">
    <location>
        <begin position="50"/>
        <end position="91"/>
    </location>
</feature>
<evidence type="ECO:0000313" key="5">
    <source>
        <dbReference type="EMBL" id="CAB4808444.1"/>
    </source>
</evidence>
<dbReference type="Pfam" id="PF21545">
    <property type="entry name" value="T7SS_EccA1_N"/>
    <property type="match status" value="1"/>
</dbReference>
<organism evidence="8">
    <name type="scientific">freshwater metagenome</name>
    <dbReference type="NCBI Taxonomy" id="449393"/>
    <lineage>
        <taxon>unclassified sequences</taxon>
        <taxon>metagenomes</taxon>
        <taxon>ecological metagenomes</taxon>
    </lineage>
</organism>
<gene>
    <name evidence="4" type="ORF">UFOPK2582_00403</name>
    <name evidence="5" type="ORF">UFOPK3046_00987</name>
    <name evidence="6" type="ORF">UFOPK3914_00197</name>
    <name evidence="7" type="ORF">UFOPK4173_00556</name>
    <name evidence="8" type="ORF">UFOPK4354_01970</name>
</gene>
<dbReference type="InterPro" id="IPR025330">
    <property type="entry name" value="DUF4236"/>
</dbReference>
<evidence type="ECO:0000313" key="4">
    <source>
        <dbReference type="EMBL" id="CAB4690837.1"/>
    </source>
</evidence>
<dbReference type="InterPro" id="IPR049078">
    <property type="entry name" value="T7SS_EccA1-like_N"/>
</dbReference>
<proteinExistence type="predicted"/>
<sequence>MGFRMRKSIQLMPGVRLNMSRSGLGISAGVKGFRVTQRADGTLQRTVSIPGTGLSHVERLDGGKSASSRSTGPQTASTPAQAQPAQRRKKPGWFAPRVEKDLYAAMSASDVDRVEKIARGQERYVVAAASLAGLLRMQAEQVQAASDMLMLVWSSGQDPASDPFIQKYVSVSFDLVLAPGVSAPLSLSRNTVGLALAELLQLQNCRVEAVDIVEQLEPTAASAISLAELYAELARWADVVELTDEITNQDDLTALLCVFRGVALRELGYYEAARAAFQEALKTKQRTPLIRHRAWLERARCYEREGKRSLARKDLERILAEDSTYAGLAEALAELTV</sequence>
<dbReference type="EMBL" id="CAFBQW010000317">
    <property type="protein sequence ID" value="CAB5069313.1"/>
    <property type="molecule type" value="Genomic_DNA"/>
</dbReference>
<dbReference type="EMBL" id="CAFBPW010000042">
    <property type="protein sequence ID" value="CAB5030441.1"/>
    <property type="molecule type" value="Genomic_DNA"/>
</dbReference>
<dbReference type="EMBL" id="CAFBOG010000009">
    <property type="protein sequence ID" value="CAB4969142.1"/>
    <property type="molecule type" value="Genomic_DNA"/>
</dbReference>
<dbReference type="SMART" id="SM00028">
    <property type="entry name" value="TPR"/>
    <property type="match status" value="2"/>
</dbReference>
<protein>
    <submittedName>
        <fullName evidence="8">Unannotated protein</fullName>
    </submittedName>
</protein>
<evidence type="ECO:0000259" key="3">
    <source>
        <dbReference type="Pfam" id="PF21545"/>
    </source>
</evidence>
<dbReference type="AlphaFoldDB" id="A0A6J7UTQ1"/>
<reference evidence="8" key="1">
    <citation type="submission" date="2020-05" db="EMBL/GenBank/DDBJ databases">
        <authorList>
            <person name="Chiriac C."/>
            <person name="Salcher M."/>
            <person name="Ghai R."/>
            <person name="Kavagutti S V."/>
        </authorList>
    </citation>
    <scope>NUCLEOTIDE SEQUENCE</scope>
</reference>
<dbReference type="InterPro" id="IPR011990">
    <property type="entry name" value="TPR-like_helical_dom_sf"/>
</dbReference>
<evidence type="ECO:0000313" key="8">
    <source>
        <dbReference type="EMBL" id="CAB5069313.1"/>
    </source>
</evidence>
<evidence type="ECO:0000313" key="6">
    <source>
        <dbReference type="EMBL" id="CAB4969142.1"/>
    </source>
</evidence>
<dbReference type="InterPro" id="IPR019734">
    <property type="entry name" value="TPR_rpt"/>
</dbReference>